<protein>
    <submittedName>
        <fullName evidence="1">Uncharacterized protein</fullName>
    </submittedName>
</protein>
<accession>A0A8T1UGR1</accession>
<evidence type="ECO:0000313" key="1">
    <source>
        <dbReference type="EMBL" id="KAG6959427.1"/>
    </source>
</evidence>
<comment type="caution">
    <text evidence="1">The sequence shown here is derived from an EMBL/GenBank/DDBJ whole genome shotgun (WGS) entry which is preliminary data.</text>
</comment>
<organism evidence="1 2">
    <name type="scientific">Phytophthora cactorum</name>
    <dbReference type="NCBI Taxonomy" id="29920"/>
    <lineage>
        <taxon>Eukaryota</taxon>
        <taxon>Sar</taxon>
        <taxon>Stramenopiles</taxon>
        <taxon>Oomycota</taxon>
        <taxon>Peronosporomycetes</taxon>
        <taxon>Peronosporales</taxon>
        <taxon>Peronosporaceae</taxon>
        <taxon>Phytophthora</taxon>
    </lineage>
</organism>
<sequence>MVLKVPPHVAILGRDSQNCSTHRYSPSGFREGDNGRAQKRAIGAGIITFDSLETSLKQCLESAKVTEFVNKLNASPQQTASLDNNSDFPPIPSFFWGRPISSVSPDFELPTDL</sequence>
<reference evidence="1" key="1">
    <citation type="submission" date="2021-01" db="EMBL/GenBank/DDBJ databases">
        <title>Phytophthora aleatoria, a newly-described species from Pinus radiata is distinct from Phytophthora cactorum isolates based on comparative genomics.</title>
        <authorList>
            <person name="Mcdougal R."/>
            <person name="Panda P."/>
            <person name="Williams N."/>
            <person name="Studholme D.J."/>
        </authorList>
    </citation>
    <scope>NUCLEOTIDE SEQUENCE</scope>
    <source>
        <strain evidence="1">NZFS 3830</strain>
    </source>
</reference>
<dbReference type="AlphaFoldDB" id="A0A8T1UGR1"/>
<evidence type="ECO:0000313" key="2">
    <source>
        <dbReference type="Proteomes" id="UP000688947"/>
    </source>
</evidence>
<dbReference type="Proteomes" id="UP000688947">
    <property type="component" value="Unassembled WGS sequence"/>
</dbReference>
<dbReference type="OrthoDB" id="127582at2759"/>
<name>A0A8T1UGR1_9STRA</name>
<proteinExistence type="predicted"/>
<gene>
    <name evidence="1" type="ORF">JG687_00008789</name>
</gene>
<dbReference type="EMBL" id="JAENGZ010000436">
    <property type="protein sequence ID" value="KAG6959427.1"/>
    <property type="molecule type" value="Genomic_DNA"/>
</dbReference>